<dbReference type="CDD" id="cd05006">
    <property type="entry name" value="SIS_GmhA"/>
    <property type="match status" value="1"/>
</dbReference>
<dbReference type="PANTHER" id="PTHR30390">
    <property type="entry name" value="SEDOHEPTULOSE 7-PHOSPHATE ISOMERASE / DNAA INITIATOR-ASSOCIATING FACTOR FOR REPLICATION INITIATION"/>
    <property type="match status" value="1"/>
</dbReference>
<dbReference type="InterPro" id="IPR050099">
    <property type="entry name" value="SIS_GmhA/DiaA_subfam"/>
</dbReference>
<comment type="cofactor">
    <cofactor evidence="2">
        <name>Zn(2+)</name>
        <dbReference type="ChEBI" id="CHEBI:29105"/>
    </cofactor>
</comment>
<name>A0A485M222_9ZZZZ</name>
<dbReference type="PANTHER" id="PTHR30390:SF6">
    <property type="entry name" value="DNAA INITIATOR-ASSOCIATING PROTEIN DIAA"/>
    <property type="match status" value="1"/>
</dbReference>
<keyword evidence="9 12" id="KW-0413">Isomerase</keyword>
<keyword evidence="7" id="KW-0479">Metal-binding</keyword>
<dbReference type="GO" id="GO:0008968">
    <property type="term" value="F:D-sedoheptulose 7-phosphate isomerase activity"/>
    <property type="evidence" value="ECO:0007669"/>
    <property type="project" value="InterPro"/>
</dbReference>
<evidence type="ECO:0000256" key="5">
    <source>
        <dbReference type="ARBA" id="ARBA00012580"/>
    </source>
</evidence>
<evidence type="ECO:0000256" key="4">
    <source>
        <dbReference type="ARBA" id="ARBA00009894"/>
    </source>
</evidence>
<comment type="subcellular location">
    <subcellularLocation>
        <location evidence="3">Cytoplasm</location>
    </subcellularLocation>
</comment>
<dbReference type="GO" id="GO:1901135">
    <property type="term" value="P:carbohydrate derivative metabolic process"/>
    <property type="evidence" value="ECO:0007669"/>
    <property type="project" value="InterPro"/>
</dbReference>
<keyword evidence="10" id="KW-0119">Carbohydrate metabolism</keyword>
<dbReference type="InterPro" id="IPR035461">
    <property type="entry name" value="GmhA/DiaA"/>
</dbReference>
<dbReference type="InterPro" id="IPR004515">
    <property type="entry name" value="Phosphoheptose_Isoase"/>
</dbReference>
<dbReference type="SUPFAM" id="SSF53697">
    <property type="entry name" value="SIS domain"/>
    <property type="match status" value="1"/>
</dbReference>
<dbReference type="PROSITE" id="PS51464">
    <property type="entry name" value="SIS"/>
    <property type="match status" value="1"/>
</dbReference>
<dbReference type="AlphaFoldDB" id="A0A485M222"/>
<dbReference type="InterPro" id="IPR001347">
    <property type="entry name" value="SIS_dom"/>
</dbReference>
<proteinExistence type="inferred from homology"/>
<gene>
    <name evidence="12" type="primary">gmhA</name>
    <name evidence="12" type="ORF">SCFA_1500001</name>
</gene>
<evidence type="ECO:0000313" key="12">
    <source>
        <dbReference type="EMBL" id="VFU12904.1"/>
    </source>
</evidence>
<dbReference type="EC" id="5.3.1.28" evidence="5"/>
<evidence type="ECO:0000256" key="8">
    <source>
        <dbReference type="ARBA" id="ARBA00022833"/>
    </source>
</evidence>
<dbReference type="GO" id="GO:0005737">
    <property type="term" value="C:cytoplasm"/>
    <property type="evidence" value="ECO:0007669"/>
    <property type="project" value="UniProtKB-SubCell"/>
</dbReference>
<dbReference type="GO" id="GO:0097367">
    <property type="term" value="F:carbohydrate derivative binding"/>
    <property type="evidence" value="ECO:0007669"/>
    <property type="project" value="InterPro"/>
</dbReference>
<feature type="domain" description="SIS" evidence="11">
    <location>
        <begin position="32"/>
        <end position="188"/>
    </location>
</feature>
<reference evidence="12" key="1">
    <citation type="submission" date="2019-03" db="EMBL/GenBank/DDBJ databases">
        <authorList>
            <person name="Hao L."/>
        </authorList>
    </citation>
    <scope>NUCLEOTIDE SEQUENCE</scope>
</reference>
<dbReference type="GO" id="GO:0046872">
    <property type="term" value="F:metal ion binding"/>
    <property type="evidence" value="ECO:0007669"/>
    <property type="project" value="UniProtKB-KW"/>
</dbReference>
<evidence type="ECO:0000256" key="6">
    <source>
        <dbReference type="ARBA" id="ARBA00022490"/>
    </source>
</evidence>
<evidence type="ECO:0000256" key="7">
    <source>
        <dbReference type="ARBA" id="ARBA00022723"/>
    </source>
</evidence>
<keyword evidence="8" id="KW-0862">Zinc</keyword>
<evidence type="ECO:0000259" key="11">
    <source>
        <dbReference type="PROSITE" id="PS51464"/>
    </source>
</evidence>
<comment type="catalytic activity">
    <reaction evidence="1">
        <text>2 D-sedoheptulose 7-phosphate = D-glycero-alpha-D-manno-heptose 7-phosphate + D-glycero-beta-D-manno-heptose 7-phosphate</text>
        <dbReference type="Rhea" id="RHEA:27489"/>
        <dbReference type="ChEBI" id="CHEBI:57483"/>
        <dbReference type="ChEBI" id="CHEBI:60203"/>
        <dbReference type="ChEBI" id="CHEBI:60204"/>
        <dbReference type="EC" id="5.3.1.28"/>
    </reaction>
</comment>
<dbReference type="InterPro" id="IPR046348">
    <property type="entry name" value="SIS_dom_sf"/>
</dbReference>
<dbReference type="Pfam" id="PF13580">
    <property type="entry name" value="SIS_2"/>
    <property type="match status" value="1"/>
</dbReference>
<dbReference type="HAMAP" id="MF_00067">
    <property type="entry name" value="GmhA"/>
    <property type="match status" value="1"/>
</dbReference>
<dbReference type="Gene3D" id="3.40.50.10490">
    <property type="entry name" value="Glucose-6-phosphate isomerase like protein, domain 1"/>
    <property type="match status" value="1"/>
</dbReference>
<evidence type="ECO:0000256" key="1">
    <source>
        <dbReference type="ARBA" id="ARBA00000348"/>
    </source>
</evidence>
<keyword evidence="6" id="KW-0963">Cytoplasm</keyword>
<accession>A0A485M222</accession>
<evidence type="ECO:0000256" key="9">
    <source>
        <dbReference type="ARBA" id="ARBA00023235"/>
    </source>
</evidence>
<evidence type="ECO:0000256" key="10">
    <source>
        <dbReference type="ARBA" id="ARBA00023277"/>
    </source>
</evidence>
<evidence type="ECO:0000256" key="3">
    <source>
        <dbReference type="ARBA" id="ARBA00004496"/>
    </source>
</evidence>
<comment type="similarity">
    <text evidence="4">Belongs to the SIS family. GmhA subfamily.</text>
</comment>
<protein>
    <recommendedName>
        <fullName evidence="5">D-sedoheptulose-7-phosphate isomerase</fullName>
        <ecNumber evidence="5">5.3.1.28</ecNumber>
    </recommendedName>
</protein>
<dbReference type="EMBL" id="CAADRM010000058">
    <property type="protein sequence ID" value="VFU12904.1"/>
    <property type="molecule type" value="Genomic_DNA"/>
</dbReference>
<evidence type="ECO:0000256" key="2">
    <source>
        <dbReference type="ARBA" id="ARBA00001947"/>
    </source>
</evidence>
<sequence length="188" mass="20196">MDRIEEIIEESIQLHRRLPGLVPEIAKAARMMIDALARGKKIMFAGNGGSAADAQHLAAELVNRFRKNRQPVAGLALTTDTSVITSVANDFSFDEIFSKQVRALGREGDVLVGISTSGNSGNIIRALDEARSMGISTIALAGEGGTIRDHADCTIAVPSQNTPRIQEAHILIGHILCEMIEEASIRIV</sequence>
<organism evidence="12">
    <name type="scientific">anaerobic digester metagenome</name>
    <dbReference type="NCBI Taxonomy" id="1263854"/>
    <lineage>
        <taxon>unclassified sequences</taxon>
        <taxon>metagenomes</taxon>
        <taxon>ecological metagenomes</taxon>
    </lineage>
</organism>